<reference evidence="3" key="2">
    <citation type="journal article" date="2021" name="PeerJ">
        <title>Extensive microbial diversity within the chicken gut microbiome revealed by metagenomics and culture.</title>
        <authorList>
            <person name="Gilroy R."/>
            <person name="Ravi A."/>
            <person name="Getino M."/>
            <person name="Pursley I."/>
            <person name="Horton D.L."/>
            <person name="Alikhan N.F."/>
            <person name="Baker D."/>
            <person name="Gharbi K."/>
            <person name="Hall N."/>
            <person name="Watson M."/>
            <person name="Adriaenssens E.M."/>
            <person name="Foster-Nyarko E."/>
            <person name="Jarju S."/>
            <person name="Secka A."/>
            <person name="Antonio M."/>
            <person name="Oren A."/>
            <person name="Chaudhuri R.R."/>
            <person name="La Ragione R."/>
            <person name="Hildebrand F."/>
            <person name="Pallen M.J."/>
        </authorList>
    </citation>
    <scope>NUCLEOTIDE SEQUENCE</scope>
    <source>
        <strain evidence="3">C6-149</strain>
    </source>
</reference>
<accession>A0A9D9E756</accession>
<reference evidence="3" key="1">
    <citation type="submission" date="2020-10" db="EMBL/GenBank/DDBJ databases">
        <authorList>
            <person name="Gilroy R."/>
        </authorList>
    </citation>
    <scope>NUCLEOTIDE SEQUENCE</scope>
    <source>
        <strain evidence="3">C6-149</strain>
    </source>
</reference>
<dbReference type="PANTHER" id="PTHR21043">
    <property type="entry name" value="IOJAP SUPERFAMILY ORTHOLOG"/>
    <property type="match status" value="1"/>
</dbReference>
<keyword evidence="2" id="KW-0963">Cytoplasm</keyword>
<sequence length="117" mass="13246">MNSKEKLAIAVKAGNEKLADNIVALDVNEISYLADYFLFLNGGSKRQVQAIVENILDKEAENGVFTKQVEGRSEGTWTLLDFGDLIVHVFQEETRNYYNLEKLWSSAKSVDLSDWLD</sequence>
<dbReference type="Gene3D" id="3.30.460.10">
    <property type="entry name" value="Beta Polymerase, domain 2"/>
    <property type="match status" value="1"/>
</dbReference>
<evidence type="ECO:0000256" key="1">
    <source>
        <dbReference type="ARBA" id="ARBA00010574"/>
    </source>
</evidence>
<dbReference type="Proteomes" id="UP000823614">
    <property type="component" value="Unassembled WGS sequence"/>
</dbReference>
<evidence type="ECO:0000313" key="3">
    <source>
        <dbReference type="EMBL" id="MBO8440945.1"/>
    </source>
</evidence>
<protein>
    <recommendedName>
        <fullName evidence="2">Ribosomal silencing factor RsfS</fullName>
    </recommendedName>
</protein>
<evidence type="ECO:0000256" key="2">
    <source>
        <dbReference type="HAMAP-Rule" id="MF_01477"/>
    </source>
</evidence>
<proteinExistence type="inferred from homology"/>
<dbReference type="HAMAP" id="MF_01477">
    <property type="entry name" value="Iojap_RsfS"/>
    <property type="match status" value="1"/>
</dbReference>
<dbReference type="PANTHER" id="PTHR21043:SF0">
    <property type="entry name" value="MITOCHONDRIAL ASSEMBLY OF RIBOSOMAL LARGE SUBUNIT PROTEIN 1"/>
    <property type="match status" value="1"/>
</dbReference>
<comment type="similarity">
    <text evidence="1 2">Belongs to the Iojap/RsfS family.</text>
</comment>
<dbReference type="InterPro" id="IPR043519">
    <property type="entry name" value="NT_sf"/>
</dbReference>
<dbReference type="GO" id="GO:0043023">
    <property type="term" value="F:ribosomal large subunit binding"/>
    <property type="evidence" value="ECO:0007669"/>
    <property type="project" value="TreeGrafter"/>
</dbReference>
<comment type="subunit">
    <text evidence="2">Interacts with ribosomal protein uL14 (rplN).</text>
</comment>
<dbReference type="Pfam" id="PF02410">
    <property type="entry name" value="RsfS"/>
    <property type="match status" value="1"/>
</dbReference>
<dbReference type="GO" id="GO:0017148">
    <property type="term" value="P:negative regulation of translation"/>
    <property type="evidence" value="ECO:0007669"/>
    <property type="project" value="UniProtKB-UniRule"/>
</dbReference>
<dbReference type="AlphaFoldDB" id="A0A9D9E756"/>
<dbReference type="GO" id="GO:0090071">
    <property type="term" value="P:negative regulation of ribosome biogenesis"/>
    <property type="evidence" value="ECO:0007669"/>
    <property type="project" value="UniProtKB-UniRule"/>
</dbReference>
<name>A0A9D9E756_9LACO</name>
<dbReference type="SUPFAM" id="SSF81301">
    <property type="entry name" value="Nucleotidyltransferase"/>
    <property type="match status" value="1"/>
</dbReference>
<keyword evidence="2" id="KW-0810">Translation regulation</keyword>
<dbReference type="GO" id="GO:0042256">
    <property type="term" value="P:cytosolic ribosome assembly"/>
    <property type="evidence" value="ECO:0007669"/>
    <property type="project" value="UniProtKB-UniRule"/>
</dbReference>
<gene>
    <name evidence="2 3" type="primary">rsfS</name>
    <name evidence="3" type="ORF">IAA89_00625</name>
</gene>
<comment type="caution">
    <text evidence="3">The sequence shown here is derived from an EMBL/GenBank/DDBJ whole genome shotgun (WGS) entry which is preliminary data.</text>
</comment>
<dbReference type="InterPro" id="IPR004394">
    <property type="entry name" value="Iojap/RsfS/C7orf30"/>
</dbReference>
<dbReference type="NCBIfam" id="TIGR00090">
    <property type="entry name" value="rsfS_iojap_ybeB"/>
    <property type="match status" value="1"/>
</dbReference>
<comment type="subcellular location">
    <subcellularLocation>
        <location evidence="2">Cytoplasm</location>
    </subcellularLocation>
</comment>
<organism evidence="3 4">
    <name type="scientific">Candidatus Gallilactobacillus intestinavium</name>
    <dbReference type="NCBI Taxonomy" id="2840838"/>
    <lineage>
        <taxon>Bacteria</taxon>
        <taxon>Bacillati</taxon>
        <taxon>Bacillota</taxon>
        <taxon>Bacilli</taxon>
        <taxon>Lactobacillales</taxon>
        <taxon>Lactobacillaceae</taxon>
        <taxon>Lactobacillaceae incertae sedis</taxon>
        <taxon>Candidatus Gallilactobacillus</taxon>
    </lineage>
</organism>
<keyword evidence="2" id="KW-0678">Repressor</keyword>
<evidence type="ECO:0000313" key="4">
    <source>
        <dbReference type="Proteomes" id="UP000823614"/>
    </source>
</evidence>
<comment type="function">
    <text evidence="2">Functions as a ribosomal silencing factor. Interacts with ribosomal protein uL14 (rplN), blocking formation of intersubunit bridge B8. Prevents association of the 30S and 50S ribosomal subunits and the formation of functional ribosomes, thus repressing translation.</text>
</comment>
<dbReference type="EMBL" id="JADIMP010000013">
    <property type="protein sequence ID" value="MBO8440945.1"/>
    <property type="molecule type" value="Genomic_DNA"/>
</dbReference>
<dbReference type="GO" id="GO:0005737">
    <property type="term" value="C:cytoplasm"/>
    <property type="evidence" value="ECO:0007669"/>
    <property type="project" value="UniProtKB-SubCell"/>
</dbReference>